<name>E3SNE5_9CAUD</name>
<dbReference type="Proteomes" id="UP000006532">
    <property type="component" value="Segment"/>
</dbReference>
<protein>
    <submittedName>
        <fullName evidence="1">Uncharacterized protein</fullName>
    </submittedName>
</protein>
<dbReference type="OrthoDB" id="12155at10239"/>
<organism evidence="1 2">
    <name type="scientific">Prochlorococcus phage P-SSM7</name>
    <dbReference type="NCBI Taxonomy" id="445688"/>
    <lineage>
        <taxon>Viruses</taxon>
        <taxon>Duplodnaviria</taxon>
        <taxon>Heunggongvirae</taxon>
        <taxon>Uroviricota</taxon>
        <taxon>Caudoviricetes</taxon>
        <taxon>Pantevenvirales</taxon>
        <taxon>Kyanoviridae</taxon>
        <taxon>Palaemonvirus</taxon>
        <taxon>Palaemonvirus pssm7</taxon>
    </lineage>
</organism>
<dbReference type="Pfam" id="PF13759">
    <property type="entry name" value="2OG-FeII_Oxy_5"/>
    <property type="match status" value="1"/>
</dbReference>
<evidence type="ECO:0000313" key="1">
    <source>
        <dbReference type="EMBL" id="ADO99076.1"/>
    </source>
</evidence>
<keyword evidence="2" id="KW-1185">Reference proteome</keyword>
<dbReference type="Gene3D" id="2.60.120.620">
    <property type="entry name" value="q2cbj1_9rhob like domain"/>
    <property type="match status" value="1"/>
</dbReference>
<accession>E3SNE5</accession>
<dbReference type="GeneID" id="10329578"/>
<proteinExistence type="predicted"/>
<evidence type="ECO:0000313" key="2">
    <source>
        <dbReference type="Proteomes" id="UP000006532"/>
    </source>
</evidence>
<dbReference type="InterPro" id="IPR012668">
    <property type="entry name" value="CHP02466"/>
</dbReference>
<dbReference type="KEGG" id="vg:10329578"/>
<reference evidence="1 2" key="1">
    <citation type="journal article" date="2010" name="Environ. Microbiol.">
        <title>Genomic analysis of oceanic cyanobacterial myoviruses compared with T4-like myoviruses from diverse hosts and environments.</title>
        <authorList>
            <person name="Sullivan M.B."/>
            <person name="Huang K.H."/>
            <person name="Ignacio-Espinoza J.C."/>
            <person name="Berlin A.M."/>
            <person name="Kelly L."/>
            <person name="Weigele P.R."/>
            <person name="DeFrancesco A.S."/>
            <person name="Kern S.E."/>
            <person name="Thompson L.R."/>
            <person name="Young S."/>
            <person name="Yandava C."/>
            <person name="Fu R."/>
            <person name="Krastins B."/>
            <person name="Chase M."/>
            <person name="Sarracino D."/>
            <person name="Osburne M.S."/>
            <person name="Henn M.R."/>
            <person name="Chisholm S.W."/>
        </authorList>
    </citation>
    <scope>NUCLEOTIDE SEQUENCE [LARGE SCALE GENOMIC DNA]</scope>
    <source>
        <strain evidence="1">NATL1A-15</strain>
    </source>
</reference>
<dbReference type="EMBL" id="GU071103">
    <property type="protein sequence ID" value="ADO99076.1"/>
    <property type="molecule type" value="Genomic_DNA"/>
</dbReference>
<sequence length="193" mass="22499">MSIQTLFPKWYYQGKVNNHQYLKKLLMREINKANLVQPEEWNCTLKTSFSSDSNYDDFSWGVFYDSIKPNLIEMHEELGGEDNTNISMVEAWINSYSKGDSQEVHTHVSGQEVSTFSCSYFVQYDKEDAKFIFFDPDQSKHLGNYSKCYPTFNTWLPEITEGDILIFPSHQHHQVGIHRSNNTRITVSANFTI</sequence>
<gene>
    <name evidence="1" type="ORF">PSSM7_027</name>
</gene>
<dbReference type="RefSeq" id="YP_004324858.1">
    <property type="nucleotide sequence ID" value="NC_015290.1"/>
</dbReference>